<dbReference type="Gene3D" id="2.60.40.2700">
    <property type="match status" value="4"/>
</dbReference>
<feature type="compositionally biased region" description="Polar residues" evidence="1">
    <location>
        <begin position="1813"/>
        <end position="1822"/>
    </location>
</feature>
<feature type="region of interest" description="Disordered" evidence="1">
    <location>
        <begin position="1838"/>
        <end position="1870"/>
    </location>
</feature>
<feature type="domain" description="Atrophied bacterial Ig" evidence="6">
    <location>
        <begin position="728"/>
        <end position="822"/>
    </location>
</feature>
<dbReference type="Pfam" id="PF20578">
    <property type="entry name" value="aBig_2"/>
    <property type="match status" value="1"/>
</dbReference>
<dbReference type="EMBL" id="LOJF01000010">
    <property type="protein sequence ID" value="KUH58181.1"/>
    <property type="molecule type" value="Genomic_DNA"/>
</dbReference>
<dbReference type="InterPro" id="IPR027954">
    <property type="entry name" value="Transcobalamin-like_C"/>
</dbReference>
<evidence type="ECO:0000256" key="3">
    <source>
        <dbReference type="SAM" id="SignalP"/>
    </source>
</evidence>
<dbReference type="Gene3D" id="2.170.130.30">
    <property type="match status" value="2"/>
</dbReference>
<accession>A0A117J437</accession>
<dbReference type="Proteomes" id="UP000054078">
    <property type="component" value="Unassembled WGS sequence"/>
</dbReference>
<evidence type="ECO:0000259" key="5">
    <source>
        <dbReference type="Pfam" id="PF14478"/>
    </source>
</evidence>
<organism evidence="7 8">
    <name type="scientific">Tractidigestivibacter scatoligenes</name>
    <name type="common">Olsenella scatoligenes</name>
    <dbReference type="NCBI Taxonomy" id="1299998"/>
    <lineage>
        <taxon>Bacteria</taxon>
        <taxon>Bacillati</taxon>
        <taxon>Actinomycetota</taxon>
        <taxon>Coriobacteriia</taxon>
        <taxon>Coriobacteriales</taxon>
        <taxon>Atopobiaceae</taxon>
        <taxon>Tractidigestivibacter</taxon>
    </lineage>
</organism>
<feature type="signal peptide" evidence="3">
    <location>
        <begin position="1"/>
        <end position="38"/>
    </location>
</feature>
<feature type="compositionally biased region" description="Gly residues" evidence="1">
    <location>
        <begin position="1761"/>
        <end position="1788"/>
    </location>
</feature>
<gene>
    <name evidence="7" type="ORF">AUL39_08185</name>
</gene>
<keyword evidence="2" id="KW-0812">Transmembrane</keyword>
<dbReference type="OrthoDB" id="3187397at2"/>
<evidence type="ECO:0008006" key="9">
    <source>
        <dbReference type="Google" id="ProtNLM"/>
    </source>
</evidence>
<evidence type="ECO:0000259" key="6">
    <source>
        <dbReference type="Pfam" id="PF20578"/>
    </source>
</evidence>
<comment type="caution">
    <text evidence="7">The sequence shown here is derived from an EMBL/GenBank/DDBJ whole genome shotgun (WGS) entry which is preliminary data.</text>
</comment>
<feature type="compositionally biased region" description="Polar residues" evidence="1">
    <location>
        <begin position="1858"/>
        <end position="1870"/>
    </location>
</feature>
<dbReference type="InterPro" id="IPR015943">
    <property type="entry name" value="WD40/YVTN_repeat-like_dom_sf"/>
</dbReference>
<feature type="domain" description="Transcobalamin-like C-terminal" evidence="5">
    <location>
        <begin position="1132"/>
        <end position="1203"/>
    </location>
</feature>
<evidence type="ECO:0000313" key="7">
    <source>
        <dbReference type="EMBL" id="KUH58181.1"/>
    </source>
</evidence>
<proteinExistence type="predicted"/>
<name>A0A117J437_TRASO</name>
<dbReference type="Pfam" id="PF14478">
    <property type="entry name" value="DUF4430"/>
    <property type="match status" value="2"/>
</dbReference>
<evidence type="ECO:0000256" key="1">
    <source>
        <dbReference type="SAM" id="MobiDB-lite"/>
    </source>
</evidence>
<evidence type="ECO:0000259" key="4">
    <source>
        <dbReference type="Pfam" id="PF13360"/>
    </source>
</evidence>
<feature type="transmembrane region" description="Helical" evidence="2">
    <location>
        <begin position="1872"/>
        <end position="1892"/>
    </location>
</feature>
<dbReference type="RefSeq" id="WP_059055173.1">
    <property type="nucleotide sequence ID" value="NZ_LOJF01000010.1"/>
</dbReference>
<feature type="region of interest" description="Disordered" evidence="1">
    <location>
        <begin position="1756"/>
        <end position="1824"/>
    </location>
</feature>
<keyword evidence="2" id="KW-0472">Membrane</keyword>
<feature type="domain" description="Pyrrolo-quinoline quinone repeat" evidence="4">
    <location>
        <begin position="1511"/>
        <end position="1710"/>
    </location>
</feature>
<reference evidence="7 8" key="1">
    <citation type="submission" date="2015-12" db="EMBL/GenBank/DDBJ databases">
        <title>Draft Genome Sequence of Olsenella scatoligenes SK9K4T; a Producer of 3-Methylindole- (skatole) and 4-Methylphenol- (p-cresol) Isolated from Pig Feces.</title>
        <authorList>
            <person name="Li X."/>
            <person name="Borg B."/>
            <person name="Canibe N."/>
        </authorList>
    </citation>
    <scope>NUCLEOTIDE SEQUENCE [LARGE SCALE GENOMIC DNA]</scope>
    <source>
        <strain evidence="7 8">SK9K4</strain>
    </source>
</reference>
<keyword evidence="2" id="KW-1133">Transmembrane helix</keyword>
<sequence>MKPTEPTTMPVRRLCDRILAVTLSLVTAASMVPTRALAEAAAEASPAATAAAASAEASASDAASVSIYSTYLTTSASSTSGTYAFAASDTLWAWAREKGSGTPIDPATLTYQWQVSSDNSTWEDIPGATAQSLSLASYAGRYVRCTLATADVSSSRTTRSRNKVAAAGSVNLVNVSLSNAGKLAPGNTITATAKDASGADATSNASVTWSWYASDSAYGTGEKIAGATTSTLTVTSDLLGKYVYASADGGYGATKSLAAGPVQEAGTVMLYKVTVDASGSAKVGQTLTATAYTSSYTQASSTDVVLYQWQWAASKTTDDSAFTDISGATSATFTVPEQTSDGTSLLGTYLRVKATSGNSVVSTSAPSYYGTTATDPVGPVALAGAYDVSSVKLSSSATNAQVGATLTAQPQYEKTSSWGSYETDLPSDAKLTCTWYAADDAAGTNARELTPEDGATGVTLKLSSPLEGKYVWASCSALMASAESEKSQVKAAGAYDLHHIVLSPSSSALVTGDTVKAVVYASQLSGSNVDVTGNDGVSLQWYVADTPSGEWQPLDGCTSASLQVPESAAGKYLKVVATSGTATVESTFDQAVVGANTLAGAAARLKNENWRPSLTYGTDTNVNDVLLAKLADEGVDTTGLAVRVSNVSFSDADANATVGISTADADNGAITYFSCDTDKVSSWNISSLQTVSSITFTLTRGDETVTYTPNRTFQVPWDENAARAVLQKKADAITLGFAQGDSADSVTQAFTLPASLGGASATWTASDSSVRVSGESWDSTLTATPTRGSSDTPVTLTATVSFTGYGMPEVSVTKDFPITVKADPEAVAAAQTELVAKVESSFAYDKVTAFSTGDVIDPTAVTGDLQLPTTRTLGVDGKYYAVAYSSNDSLVSFNGYHATVVRPLGTARTVTITCTVTDKSNPEITSSKSLEFTLSPVSEQEIDAAVSLMEKAKAGYALALLDGQDASNVTGNLRSFLGAYEDASGNLAWARDRATQSAHPGIVPVDLPGYSDMGGMTWRTFKSSRPDVISNELLAYTQPTDNTRVTVTSRLADERFQAYYEFYKDDPTVSDQLKAKLASLVDQDVSATITVTGTSGKDAPEQVTASCSVIGSNAAGANVSWAPETSLSVEPGTTAAGLTKKILDANGITYDNGLYTFTKDGNSLGYDAATGKCWQLFINGESATVMASNYVLKEGDQVVWYYSAWGDSLPGQVTGSVKVIGKDASGLDQVWADTTSLTLVEGSTAADLSEAAFSACGLTRASSTSSWGYYLSTITSPVDGRVLGWDASTGAYWHLFVNGKASQVGASSVNIANGDEVVWYYCTDSDSLPKSDALVVDPSATRPTSLSAAWPGYKGTDETGVVRGLATPVPGSSTYARLDWARSRTTTSMFVNASDAIVVNGDVYDAAQTQLYRRDASTGVVLDEARLAASVDSTARLQYADGLILVPLHGGRIQALTADTLTTVWVSAALPASTSASGKAVDQQLLSSVTVRDGKAYFSTVAPDGSDSCGGYVACVSLADGSLVWSHEGTDAGYYWTGAVPTSAGVLTANDEGRVSLFDTATGEELSSVELGTRCRAQLAVSGNTVYAVTTDGTLHELFLGSDGSLTAGRSVRFGSYSTSSPVICDGRIYVGGSSSADVTRGALFVIDLASMSVVHEVLVPATAVEGQVGTGDVKSAPLVSVALDGNTYVYFTSNGKPGGVYAYRLGDAEATTLYQPASDLWQYCMSSIACDASGNLYYFNDSGTLFKLDAGAATAAPGEKGQGGENNAGSAGGRGNAGTNGNAGGNTAGSAFGNATSTSSAAKPSKPHVTVSGGNASTGSATADALASENSSLLGSYSSEDVTAVTSTGAKEPAETGETSASETSANQSGLPIWPIIGTCVGAALLILLLATRRRRGDDGTAEGRRG</sequence>
<dbReference type="SUPFAM" id="SSF50998">
    <property type="entry name" value="Quinoprotein alcohol dehydrogenase-like"/>
    <property type="match status" value="2"/>
</dbReference>
<keyword evidence="8" id="KW-1185">Reference proteome</keyword>
<protein>
    <recommendedName>
        <fullName evidence="9">Outer membrane protein assembly factor BamB</fullName>
    </recommendedName>
</protein>
<dbReference type="STRING" id="1299998.AUL39_08185"/>
<dbReference type="Pfam" id="PF13360">
    <property type="entry name" value="PQQ_2"/>
    <property type="match status" value="1"/>
</dbReference>
<dbReference type="InterPro" id="IPR046780">
    <property type="entry name" value="aBig_2"/>
</dbReference>
<dbReference type="InterPro" id="IPR002372">
    <property type="entry name" value="PQQ_rpt_dom"/>
</dbReference>
<feature type="compositionally biased region" description="Low complexity" evidence="1">
    <location>
        <begin position="1789"/>
        <end position="1805"/>
    </location>
</feature>
<dbReference type="Gene3D" id="2.130.10.10">
    <property type="entry name" value="YVTN repeat-like/Quinoprotein amine dehydrogenase"/>
    <property type="match status" value="1"/>
</dbReference>
<evidence type="ECO:0000256" key="2">
    <source>
        <dbReference type="SAM" id="Phobius"/>
    </source>
</evidence>
<keyword evidence="3" id="KW-0732">Signal</keyword>
<feature type="domain" description="Transcobalamin-like C-terminal" evidence="5">
    <location>
        <begin position="1286"/>
        <end position="1321"/>
    </location>
</feature>
<feature type="chain" id="PRO_5007149191" description="Outer membrane protein assembly factor BamB" evidence="3">
    <location>
        <begin position="39"/>
        <end position="1908"/>
    </location>
</feature>
<evidence type="ECO:0000313" key="8">
    <source>
        <dbReference type="Proteomes" id="UP000054078"/>
    </source>
</evidence>
<dbReference type="InterPro" id="IPR011047">
    <property type="entry name" value="Quinoprotein_ADH-like_sf"/>
</dbReference>